<feature type="compositionally biased region" description="Polar residues" evidence="4">
    <location>
        <begin position="195"/>
        <end position="209"/>
    </location>
</feature>
<keyword evidence="1" id="KW-0677">Repeat</keyword>
<feature type="repeat" description="Pumilio" evidence="3">
    <location>
        <begin position="581"/>
        <end position="616"/>
    </location>
</feature>
<comment type="function">
    <text evidence="2">RNA-binding nucleolar protein required for pre-rRNA processing. Involved in production of 18S rRNA and assembly of small ribosomal subunit.</text>
</comment>
<evidence type="ECO:0000256" key="1">
    <source>
        <dbReference type="ARBA" id="ARBA00022737"/>
    </source>
</evidence>
<feature type="compositionally biased region" description="Polar residues" evidence="4">
    <location>
        <begin position="104"/>
        <end position="123"/>
    </location>
</feature>
<feature type="compositionally biased region" description="Basic and acidic residues" evidence="4">
    <location>
        <begin position="66"/>
        <end position="77"/>
    </location>
</feature>
<evidence type="ECO:0000313" key="6">
    <source>
        <dbReference type="EMBL" id="KAK4227927.1"/>
    </source>
</evidence>
<feature type="domain" description="PUM-HD" evidence="5">
    <location>
        <begin position="450"/>
        <end position="791"/>
    </location>
</feature>
<dbReference type="GO" id="GO:0005737">
    <property type="term" value="C:cytoplasm"/>
    <property type="evidence" value="ECO:0007669"/>
    <property type="project" value="TreeGrafter"/>
</dbReference>
<organism evidence="6 7">
    <name type="scientific">Podospora fimiseda</name>
    <dbReference type="NCBI Taxonomy" id="252190"/>
    <lineage>
        <taxon>Eukaryota</taxon>
        <taxon>Fungi</taxon>
        <taxon>Dikarya</taxon>
        <taxon>Ascomycota</taxon>
        <taxon>Pezizomycotina</taxon>
        <taxon>Sordariomycetes</taxon>
        <taxon>Sordariomycetidae</taxon>
        <taxon>Sordariales</taxon>
        <taxon>Podosporaceae</taxon>
        <taxon>Podospora</taxon>
    </lineage>
</organism>
<feature type="compositionally biased region" description="Polar residues" evidence="4">
    <location>
        <begin position="139"/>
        <end position="163"/>
    </location>
</feature>
<reference evidence="6" key="2">
    <citation type="submission" date="2023-05" db="EMBL/GenBank/DDBJ databases">
        <authorList>
            <consortium name="Lawrence Berkeley National Laboratory"/>
            <person name="Steindorff A."/>
            <person name="Hensen N."/>
            <person name="Bonometti L."/>
            <person name="Westerberg I."/>
            <person name="Brannstrom I.O."/>
            <person name="Guillou S."/>
            <person name="Cros-Aarteil S."/>
            <person name="Calhoun S."/>
            <person name="Haridas S."/>
            <person name="Kuo A."/>
            <person name="Mondo S."/>
            <person name="Pangilinan J."/>
            <person name="Riley R."/>
            <person name="Labutti K."/>
            <person name="Andreopoulos B."/>
            <person name="Lipzen A."/>
            <person name="Chen C."/>
            <person name="Yanf M."/>
            <person name="Daum C."/>
            <person name="Ng V."/>
            <person name="Clum A."/>
            <person name="Ohm R."/>
            <person name="Martin F."/>
            <person name="Silar P."/>
            <person name="Natvig D."/>
            <person name="Lalanne C."/>
            <person name="Gautier V."/>
            <person name="Ament-Velasquez S.L."/>
            <person name="Kruys A."/>
            <person name="Hutchinson M.I."/>
            <person name="Powell A.J."/>
            <person name="Barry K."/>
            <person name="Miller A.N."/>
            <person name="Grigoriev I.V."/>
            <person name="Debuchy R."/>
            <person name="Gladieux P."/>
            <person name="Thoren M.H."/>
            <person name="Johannesson H."/>
        </authorList>
    </citation>
    <scope>NUCLEOTIDE SEQUENCE</scope>
    <source>
        <strain evidence="6">CBS 990.96</strain>
    </source>
</reference>
<dbReference type="EMBL" id="MU865325">
    <property type="protein sequence ID" value="KAK4227927.1"/>
    <property type="molecule type" value="Genomic_DNA"/>
</dbReference>
<dbReference type="CDD" id="cd07920">
    <property type="entry name" value="Pumilio"/>
    <property type="match status" value="1"/>
</dbReference>
<dbReference type="InterPro" id="IPR001313">
    <property type="entry name" value="Pumilio_RNA-bd_rpt"/>
</dbReference>
<dbReference type="PANTHER" id="PTHR12537">
    <property type="entry name" value="RNA BINDING PROTEIN PUMILIO-RELATED"/>
    <property type="match status" value="1"/>
</dbReference>
<feature type="repeat" description="Pumilio" evidence="3">
    <location>
        <begin position="689"/>
        <end position="724"/>
    </location>
</feature>
<sequence>MTSSNTQRPSNGATVPSANRSRGFPFSPDNAGNDLPPLPSFPPPSNNGWHNPNIWSTNNAIGRFSKGRESLSTRDPNDSFTPSGSSALAATSEADGWTGRGAPWSSSNGPTLRNVSGTTSPNRTRADLNEVANRRGYYHSTQPASQRAVNGSNLSSALESSNGGYKFNSPFSEFNDDNDNGVSFNNKSEPEQKLSRFTTHRPSQDTSFLGSIVGGPSQNSPMASSNNSDDDIHGQSNHFGALVTGSHAQRPSLTGPSSSFHSQNGSRSYDGAVGTHVSEEDLSGRVGRLSLSQNTQLNPISQPWENSQGYQGAFSRDSNYQINLSYERNGSAVDHSSPAGSTYHGPGLSSPSSFSNTPQPPLDTWSRSAAQDHRLGFDDRRNFHPALAAQQNYYQNSFYPNYGGFEGTYGNARPPIQYNGYQVPVAQYPFPPGGVAPTRPSRGQDPTTGLRSIKLEEFKSSPKSISSRWELKDIFGHVVEFAGDQHGSRFIQNKLITANSDDKDRVFCEIQPNSLALIKDLFGNYVIQKLFEHGNQAQKQILASVMKGQVFELSKQMYACRVVQKALSHVLVEQQAELVKELEPNVLEIVKDQNGNHVIQKVIQTVQRPHIGFIFDCLKGRVAELSTHTYGCRVIQRAMESGTDSDKAAIMKELHVCAQSLMTDQYGNYVTQHVVTAGLPEDRDKMIAIVMAHLPTFSKHKFASNVVEKCIVHATAEQKREIRDRLMGTEEDGLLTSLIKDQFGNYVLQTIIKQLKGEDKEVLIRVVQPLLMTLKKSCAGKQMAGIDRVLTVIHEESASTVPPSPALHVDINSAVPTPNLTMGPNSPSSSPPSTNEGAIEESISHPDTKLVGDVTVKLQPTDEI</sequence>
<feature type="repeat" description="Pumilio" evidence="3">
    <location>
        <begin position="725"/>
        <end position="765"/>
    </location>
</feature>
<feature type="repeat" description="Pumilio" evidence="3">
    <location>
        <begin position="617"/>
        <end position="652"/>
    </location>
</feature>
<feature type="repeat" description="Pumilio" evidence="3">
    <location>
        <begin position="653"/>
        <end position="688"/>
    </location>
</feature>
<feature type="repeat" description="Pumilio" evidence="3">
    <location>
        <begin position="545"/>
        <end position="580"/>
    </location>
</feature>
<reference evidence="6" key="1">
    <citation type="journal article" date="2023" name="Mol. Phylogenet. Evol.">
        <title>Genome-scale phylogeny and comparative genomics of the fungal order Sordariales.</title>
        <authorList>
            <person name="Hensen N."/>
            <person name="Bonometti L."/>
            <person name="Westerberg I."/>
            <person name="Brannstrom I.O."/>
            <person name="Guillou S."/>
            <person name="Cros-Aarteil S."/>
            <person name="Calhoun S."/>
            <person name="Haridas S."/>
            <person name="Kuo A."/>
            <person name="Mondo S."/>
            <person name="Pangilinan J."/>
            <person name="Riley R."/>
            <person name="LaButti K."/>
            <person name="Andreopoulos B."/>
            <person name="Lipzen A."/>
            <person name="Chen C."/>
            <person name="Yan M."/>
            <person name="Daum C."/>
            <person name="Ng V."/>
            <person name="Clum A."/>
            <person name="Steindorff A."/>
            <person name="Ohm R.A."/>
            <person name="Martin F."/>
            <person name="Silar P."/>
            <person name="Natvig D.O."/>
            <person name="Lalanne C."/>
            <person name="Gautier V."/>
            <person name="Ament-Velasquez S.L."/>
            <person name="Kruys A."/>
            <person name="Hutchinson M.I."/>
            <person name="Powell A.J."/>
            <person name="Barry K."/>
            <person name="Miller A.N."/>
            <person name="Grigoriev I.V."/>
            <person name="Debuchy R."/>
            <person name="Gladieux P."/>
            <person name="Hiltunen Thoren M."/>
            <person name="Johannesson H."/>
        </authorList>
    </citation>
    <scope>NUCLEOTIDE SEQUENCE</scope>
    <source>
        <strain evidence="6">CBS 990.96</strain>
    </source>
</reference>
<feature type="region of interest" description="Disordered" evidence="4">
    <location>
        <begin position="801"/>
        <end position="864"/>
    </location>
</feature>
<dbReference type="PROSITE" id="PS50302">
    <property type="entry name" value="PUM"/>
    <property type="match status" value="8"/>
</dbReference>
<protein>
    <submittedName>
        <fullName evidence="6">Pumilio protein</fullName>
    </submittedName>
</protein>
<dbReference type="InterPro" id="IPR016024">
    <property type="entry name" value="ARM-type_fold"/>
</dbReference>
<proteinExistence type="predicted"/>
<feature type="repeat" description="Pumilio" evidence="3">
    <location>
        <begin position="509"/>
        <end position="544"/>
    </location>
</feature>
<dbReference type="SMART" id="SM00025">
    <property type="entry name" value="Pumilio"/>
    <property type="match status" value="8"/>
</dbReference>
<feature type="region of interest" description="Disordered" evidence="4">
    <location>
        <begin position="1"/>
        <end position="126"/>
    </location>
</feature>
<feature type="compositionally biased region" description="Polar residues" evidence="4">
    <location>
        <begin position="46"/>
        <end position="60"/>
    </location>
</feature>
<dbReference type="PROSITE" id="PS50303">
    <property type="entry name" value="PUM_HD"/>
    <property type="match status" value="1"/>
</dbReference>
<evidence type="ECO:0000313" key="7">
    <source>
        <dbReference type="Proteomes" id="UP001301958"/>
    </source>
</evidence>
<name>A0AAN7GZY6_9PEZI</name>
<evidence type="ECO:0000259" key="5">
    <source>
        <dbReference type="PROSITE" id="PS50303"/>
    </source>
</evidence>
<keyword evidence="7" id="KW-1185">Reference proteome</keyword>
<evidence type="ECO:0000256" key="2">
    <source>
        <dbReference type="ARBA" id="ARBA00024893"/>
    </source>
</evidence>
<dbReference type="GO" id="GO:0000288">
    <property type="term" value="P:nuclear-transcribed mRNA catabolic process, deadenylation-dependent decay"/>
    <property type="evidence" value="ECO:0007669"/>
    <property type="project" value="TreeGrafter"/>
</dbReference>
<dbReference type="AlphaFoldDB" id="A0AAN7GZY6"/>
<dbReference type="SUPFAM" id="SSF48371">
    <property type="entry name" value="ARM repeat"/>
    <property type="match status" value="1"/>
</dbReference>
<gene>
    <name evidence="6" type="ORF">QBC38DRAFT_363095</name>
</gene>
<feature type="compositionally biased region" description="Polar residues" evidence="4">
    <location>
        <begin position="246"/>
        <end position="267"/>
    </location>
</feature>
<evidence type="ECO:0000256" key="4">
    <source>
        <dbReference type="SAM" id="MobiDB-lite"/>
    </source>
</evidence>
<dbReference type="Proteomes" id="UP001301958">
    <property type="component" value="Unassembled WGS sequence"/>
</dbReference>
<accession>A0AAN7GZY6</accession>
<dbReference type="Pfam" id="PF00806">
    <property type="entry name" value="PUF"/>
    <property type="match status" value="8"/>
</dbReference>
<dbReference type="InterPro" id="IPR011989">
    <property type="entry name" value="ARM-like"/>
</dbReference>
<feature type="compositionally biased region" description="Pro residues" evidence="4">
    <location>
        <begin position="36"/>
        <end position="45"/>
    </location>
</feature>
<feature type="region of interest" description="Disordered" evidence="4">
    <location>
        <begin position="330"/>
        <end position="366"/>
    </location>
</feature>
<dbReference type="GO" id="GO:0003730">
    <property type="term" value="F:mRNA 3'-UTR binding"/>
    <property type="evidence" value="ECO:0007669"/>
    <property type="project" value="TreeGrafter"/>
</dbReference>
<feature type="compositionally biased region" description="Polar residues" evidence="4">
    <location>
        <begin position="216"/>
        <end position="227"/>
    </location>
</feature>
<dbReference type="PANTHER" id="PTHR12537:SF12">
    <property type="entry name" value="MATERNAL PROTEIN PUMILIO"/>
    <property type="match status" value="1"/>
</dbReference>
<feature type="compositionally biased region" description="Polar residues" evidence="4">
    <location>
        <begin position="78"/>
        <end position="89"/>
    </location>
</feature>
<feature type="compositionally biased region" description="Polar residues" evidence="4">
    <location>
        <begin position="1"/>
        <end position="20"/>
    </location>
</feature>
<comment type="caution">
    <text evidence="6">The sequence shown here is derived from an EMBL/GenBank/DDBJ whole genome shotgun (WGS) entry which is preliminary data.</text>
</comment>
<feature type="region of interest" description="Disordered" evidence="4">
    <location>
        <begin position="139"/>
        <end position="277"/>
    </location>
</feature>
<dbReference type="InterPro" id="IPR033712">
    <property type="entry name" value="Pumilio_RNA-bd"/>
</dbReference>
<dbReference type="Gene3D" id="1.25.10.10">
    <property type="entry name" value="Leucine-rich Repeat Variant"/>
    <property type="match status" value="1"/>
</dbReference>
<evidence type="ECO:0000256" key="3">
    <source>
        <dbReference type="PROSITE-ProRule" id="PRU00317"/>
    </source>
</evidence>
<dbReference type="InterPro" id="IPR033133">
    <property type="entry name" value="PUM-HD"/>
</dbReference>
<feature type="compositionally biased region" description="Polar residues" evidence="4">
    <location>
        <begin position="814"/>
        <end position="825"/>
    </location>
</feature>
<feature type="repeat" description="Pumilio" evidence="3">
    <location>
        <begin position="473"/>
        <end position="508"/>
    </location>
</feature>